<keyword evidence="2" id="KW-1185">Reference proteome</keyword>
<sequence>MQLSKSALFSKNINDTIPKPERKHVLLGQGARTRLTKNDENDEATTNHINSVNSNGLLAVFTNCNKTANRLQRISGQNRLLAMTKFNRTDFQPFSEEIINEIKTYEMSRFQSRFERSSWYNSEEVAQIYLYLLNKCEFEPDGIGIITLYYRFYLKTEFYLKYSCIPMEIRDLLLELNLKSCNNLVDEKVEHFLGFVVSPTKLNVYLKIMFKEFVDGLVRNIWVRRMVSWKRFRRDWWDIDR</sequence>
<evidence type="ECO:0000313" key="1">
    <source>
        <dbReference type="EMBL" id="KYM85078.1"/>
    </source>
</evidence>
<dbReference type="Proteomes" id="UP000078540">
    <property type="component" value="Unassembled WGS sequence"/>
</dbReference>
<accession>A0A195BKA2</accession>
<proteinExistence type="predicted"/>
<evidence type="ECO:0000313" key="2">
    <source>
        <dbReference type="Proteomes" id="UP000078540"/>
    </source>
</evidence>
<gene>
    <name evidence="1" type="ORF">ALC53_04866</name>
</gene>
<dbReference type="EMBL" id="KQ976455">
    <property type="protein sequence ID" value="KYM85078.1"/>
    <property type="molecule type" value="Genomic_DNA"/>
</dbReference>
<reference evidence="1 2" key="1">
    <citation type="submission" date="2015-09" db="EMBL/GenBank/DDBJ databases">
        <title>Atta colombica WGS genome.</title>
        <authorList>
            <person name="Nygaard S."/>
            <person name="Hu H."/>
            <person name="Boomsma J."/>
            <person name="Zhang G."/>
        </authorList>
    </citation>
    <scope>NUCLEOTIDE SEQUENCE [LARGE SCALE GENOMIC DNA]</scope>
    <source>
        <strain evidence="1">Treedump-2</strain>
        <tissue evidence="1">Whole body</tissue>
    </source>
</reference>
<dbReference type="AlphaFoldDB" id="A0A195BKA2"/>
<protein>
    <submittedName>
        <fullName evidence="1">Uncharacterized protein</fullName>
    </submittedName>
</protein>
<organism evidence="1 2">
    <name type="scientific">Atta colombica</name>
    <dbReference type="NCBI Taxonomy" id="520822"/>
    <lineage>
        <taxon>Eukaryota</taxon>
        <taxon>Metazoa</taxon>
        <taxon>Ecdysozoa</taxon>
        <taxon>Arthropoda</taxon>
        <taxon>Hexapoda</taxon>
        <taxon>Insecta</taxon>
        <taxon>Pterygota</taxon>
        <taxon>Neoptera</taxon>
        <taxon>Endopterygota</taxon>
        <taxon>Hymenoptera</taxon>
        <taxon>Apocrita</taxon>
        <taxon>Aculeata</taxon>
        <taxon>Formicoidea</taxon>
        <taxon>Formicidae</taxon>
        <taxon>Myrmicinae</taxon>
        <taxon>Atta</taxon>
    </lineage>
</organism>
<dbReference type="STRING" id="520822.A0A195BKA2"/>
<name>A0A195BKA2_9HYME</name>